<dbReference type="OrthoDB" id="774873at2759"/>
<organism evidence="2 3">
    <name type="scientific">Olea europaea subsp. europaea</name>
    <dbReference type="NCBI Taxonomy" id="158383"/>
    <lineage>
        <taxon>Eukaryota</taxon>
        <taxon>Viridiplantae</taxon>
        <taxon>Streptophyta</taxon>
        <taxon>Embryophyta</taxon>
        <taxon>Tracheophyta</taxon>
        <taxon>Spermatophyta</taxon>
        <taxon>Magnoliopsida</taxon>
        <taxon>eudicotyledons</taxon>
        <taxon>Gunneridae</taxon>
        <taxon>Pentapetalae</taxon>
        <taxon>asterids</taxon>
        <taxon>lamiids</taxon>
        <taxon>Lamiales</taxon>
        <taxon>Oleaceae</taxon>
        <taxon>Oleeae</taxon>
        <taxon>Olea</taxon>
    </lineage>
</organism>
<keyword evidence="2" id="KW-0436">Ligase</keyword>
<dbReference type="InterPro" id="IPR046934">
    <property type="entry name" value="PIR2-like"/>
</dbReference>
<name>A0A8S0UPM8_OLEEU</name>
<dbReference type="PANTHER" id="PTHR46405:SF2">
    <property type="entry name" value="OS05G0141500 PROTEIN"/>
    <property type="match status" value="1"/>
</dbReference>
<sequence length="105" mass="12184">MSLARWKQEEKAKEELLAQATSFRNEREQIQDSAKSKENMIKSKAANNLQKYKDDIERLQKYISPLRLKTDSSKIDAYRCGIDSSYAGKLAEWRNSSVPKDWPIS</sequence>
<accession>A0A8S0UPM8</accession>
<gene>
    <name evidence="2" type="ORF">OLEA9_A101182</name>
</gene>
<dbReference type="EMBL" id="CACTIH010009065">
    <property type="protein sequence ID" value="CAA3022137.1"/>
    <property type="molecule type" value="Genomic_DNA"/>
</dbReference>
<keyword evidence="3" id="KW-1185">Reference proteome</keyword>
<dbReference type="GO" id="GO:0016874">
    <property type="term" value="F:ligase activity"/>
    <property type="evidence" value="ECO:0007669"/>
    <property type="project" value="UniProtKB-KW"/>
</dbReference>
<evidence type="ECO:0000313" key="3">
    <source>
        <dbReference type="Proteomes" id="UP000594638"/>
    </source>
</evidence>
<evidence type="ECO:0000256" key="1">
    <source>
        <dbReference type="SAM" id="Coils"/>
    </source>
</evidence>
<proteinExistence type="predicted"/>
<dbReference type="AlphaFoldDB" id="A0A8S0UPM8"/>
<reference evidence="2 3" key="1">
    <citation type="submission" date="2019-12" db="EMBL/GenBank/DDBJ databases">
        <authorList>
            <person name="Alioto T."/>
            <person name="Alioto T."/>
            <person name="Gomez Garrido J."/>
        </authorList>
    </citation>
    <scope>NUCLEOTIDE SEQUENCE [LARGE SCALE GENOMIC DNA]</scope>
</reference>
<keyword evidence="1" id="KW-0175">Coiled coil</keyword>
<evidence type="ECO:0000313" key="2">
    <source>
        <dbReference type="EMBL" id="CAA3022137.1"/>
    </source>
</evidence>
<feature type="coiled-coil region" evidence="1">
    <location>
        <begin position="13"/>
        <end position="62"/>
    </location>
</feature>
<dbReference type="Gramene" id="OE9A101182T1">
    <property type="protein sequence ID" value="OE9A101182C1"/>
    <property type="gene ID" value="OE9A101182"/>
</dbReference>
<comment type="caution">
    <text evidence="2">The sequence shown here is derived from an EMBL/GenBank/DDBJ whole genome shotgun (WGS) entry which is preliminary data.</text>
</comment>
<protein>
    <submittedName>
        <fullName evidence="2">E3 ubiquitin- ligase RF298</fullName>
    </submittedName>
</protein>
<dbReference type="PANTHER" id="PTHR46405">
    <property type="entry name" value="OS05G0141500 PROTEIN"/>
    <property type="match status" value="1"/>
</dbReference>
<dbReference type="Proteomes" id="UP000594638">
    <property type="component" value="Unassembled WGS sequence"/>
</dbReference>